<gene>
    <name evidence="8" type="ORF">XE03_0604</name>
</gene>
<dbReference type="Pfam" id="PF02358">
    <property type="entry name" value="Trehalose_PPase"/>
    <property type="match status" value="1"/>
</dbReference>
<dbReference type="SUPFAM" id="SSF53756">
    <property type="entry name" value="UDP-Glycosyltransferase/glycogen phosphorylase"/>
    <property type="match status" value="1"/>
</dbReference>
<evidence type="ECO:0000313" key="9">
    <source>
        <dbReference type="Proteomes" id="UP000053467"/>
    </source>
</evidence>
<evidence type="ECO:0000256" key="5">
    <source>
        <dbReference type="ARBA" id="ARBA00022679"/>
    </source>
</evidence>
<dbReference type="EMBL" id="LGGX01000003">
    <property type="protein sequence ID" value="KUK87713.1"/>
    <property type="molecule type" value="Genomic_DNA"/>
</dbReference>
<dbReference type="AlphaFoldDB" id="A0A101I309"/>
<dbReference type="CDD" id="cd03788">
    <property type="entry name" value="GT20_TPS"/>
    <property type="match status" value="1"/>
</dbReference>
<comment type="catalytic activity">
    <reaction evidence="6">
        <text>D-glucose 6-phosphate + UDP-alpha-D-glucose = alpha,alpha-trehalose 6-phosphate + UDP + H(+)</text>
        <dbReference type="Rhea" id="RHEA:18889"/>
        <dbReference type="ChEBI" id="CHEBI:15378"/>
        <dbReference type="ChEBI" id="CHEBI:58223"/>
        <dbReference type="ChEBI" id="CHEBI:58429"/>
        <dbReference type="ChEBI" id="CHEBI:58885"/>
        <dbReference type="ChEBI" id="CHEBI:61548"/>
        <dbReference type="EC" id="2.4.1.15"/>
    </reaction>
</comment>
<dbReference type="Proteomes" id="UP000053467">
    <property type="component" value="Unassembled WGS sequence"/>
</dbReference>
<dbReference type="InterPro" id="IPR001830">
    <property type="entry name" value="Glyco_trans_20"/>
</dbReference>
<organism evidence="8 9">
    <name type="scientific">candidate division TA06 bacterium 34_109</name>
    <dbReference type="NCBI Taxonomy" id="1635277"/>
    <lineage>
        <taxon>Bacteria</taxon>
        <taxon>Bacteria division TA06</taxon>
    </lineage>
</organism>
<proteinExistence type="inferred from homology"/>
<accession>A0A101I309</accession>
<dbReference type="UniPathway" id="UPA00299"/>
<dbReference type="InterPro" id="IPR023214">
    <property type="entry name" value="HAD_sf"/>
</dbReference>
<dbReference type="GO" id="GO:0003825">
    <property type="term" value="F:alpha,alpha-trehalose-phosphate synthase (UDP-forming) activity"/>
    <property type="evidence" value="ECO:0007669"/>
    <property type="project" value="UniProtKB-UniRule"/>
</dbReference>
<dbReference type="SUPFAM" id="SSF56784">
    <property type="entry name" value="HAD-like"/>
    <property type="match status" value="1"/>
</dbReference>
<dbReference type="InterPro" id="IPR036412">
    <property type="entry name" value="HAD-like_sf"/>
</dbReference>
<evidence type="ECO:0000256" key="2">
    <source>
        <dbReference type="ARBA" id="ARBA00006330"/>
    </source>
</evidence>
<reference evidence="9" key="1">
    <citation type="journal article" date="2015" name="MBio">
        <title>Genome-Resolved Metagenomic Analysis Reveals Roles for Candidate Phyla and Other Microbial Community Members in Biogeochemical Transformations in Oil Reservoirs.</title>
        <authorList>
            <person name="Hu P."/>
            <person name="Tom L."/>
            <person name="Singh A."/>
            <person name="Thomas B.C."/>
            <person name="Baker B.J."/>
            <person name="Piceno Y.M."/>
            <person name="Andersen G.L."/>
            <person name="Banfield J.F."/>
        </authorList>
    </citation>
    <scope>NUCLEOTIDE SEQUENCE [LARGE SCALE GENOMIC DNA]</scope>
</reference>
<dbReference type="PANTHER" id="PTHR10788:SF106">
    <property type="entry name" value="BCDNA.GH08860"/>
    <property type="match status" value="1"/>
</dbReference>
<dbReference type="PATRIC" id="fig|1635277.3.peg.1292"/>
<dbReference type="NCBIfam" id="NF011071">
    <property type="entry name" value="PRK14501.1"/>
    <property type="match status" value="1"/>
</dbReference>
<comment type="similarity">
    <text evidence="3">Belongs to the glycosyltransferase 20 family.</text>
</comment>
<evidence type="ECO:0000313" key="8">
    <source>
        <dbReference type="EMBL" id="KUK87713.1"/>
    </source>
</evidence>
<comment type="caution">
    <text evidence="8">The sequence shown here is derived from an EMBL/GenBank/DDBJ whole genome shotgun (WGS) entry which is preliminary data.</text>
</comment>
<name>A0A101I309_UNCT6</name>
<dbReference type="NCBIfam" id="TIGR01484">
    <property type="entry name" value="HAD-SF-IIB"/>
    <property type="match status" value="1"/>
</dbReference>
<dbReference type="EC" id="2.4.1.15" evidence="7"/>
<evidence type="ECO:0000256" key="3">
    <source>
        <dbReference type="ARBA" id="ARBA00008799"/>
    </source>
</evidence>
<evidence type="ECO:0000256" key="4">
    <source>
        <dbReference type="ARBA" id="ARBA00022676"/>
    </source>
</evidence>
<dbReference type="NCBIfam" id="TIGR02400">
    <property type="entry name" value="trehalose_OtsA"/>
    <property type="match status" value="1"/>
</dbReference>
<evidence type="ECO:0000256" key="7">
    <source>
        <dbReference type="NCBIfam" id="TIGR02400"/>
    </source>
</evidence>
<dbReference type="Gene3D" id="3.40.50.1000">
    <property type="entry name" value="HAD superfamily/HAD-like"/>
    <property type="match status" value="1"/>
</dbReference>
<dbReference type="CDD" id="cd01627">
    <property type="entry name" value="HAD_TPP"/>
    <property type="match status" value="1"/>
</dbReference>
<dbReference type="GO" id="GO:0005829">
    <property type="term" value="C:cytosol"/>
    <property type="evidence" value="ECO:0007669"/>
    <property type="project" value="TreeGrafter"/>
</dbReference>
<keyword evidence="4" id="KW-0328">Glycosyltransferase</keyword>
<dbReference type="InterPro" id="IPR006379">
    <property type="entry name" value="HAD-SF_hydro_IIB"/>
</dbReference>
<dbReference type="InterPro" id="IPR012766">
    <property type="entry name" value="Trehalose_OtsA"/>
</dbReference>
<evidence type="ECO:0000256" key="1">
    <source>
        <dbReference type="ARBA" id="ARBA00005199"/>
    </source>
</evidence>
<dbReference type="Gene3D" id="3.30.70.1020">
    <property type="entry name" value="Trehalose-6-phosphate phosphatase related protein, domain 2"/>
    <property type="match status" value="1"/>
</dbReference>
<dbReference type="InterPro" id="IPR003337">
    <property type="entry name" value="Trehalose_PPase"/>
</dbReference>
<dbReference type="GO" id="GO:0004805">
    <property type="term" value="F:trehalose-phosphatase activity"/>
    <property type="evidence" value="ECO:0007669"/>
    <property type="project" value="TreeGrafter"/>
</dbReference>
<sequence length="748" mass="87947">MIKKYELKPPQRLLIVSNRLPFNVTEKKGRFELQKSAGGLVTGVDAYLKSLKKTSFSNLEHLWIGWSGTSIFDENKRVILTKRLAEFNAFPVFLSDRVVNNFYNGFCNKIIWPLFHYFPSYVVYDEDYWRHYQKVNMIFCDKILEISKPGDIIWVHDYQLMLLPGLLRERRKDLSIGYFHHIPFPSFEVFRLLPAEWRREILLGILGADLVGFHTYDYMQHFLISVLRFLGYEHTLGIISTENRTIKIDTFPMGIDFKKFNNASKSKEVKQISNNLKNSFRNLKVLLSIDRLDYTKGILNRLQGYELFLQKNPNWHEKIILILVVVPSRTGVEHYQRMKKQVDEFVGKINGKFGSINWTPVLYQYRFFDFHELVALYKISDIALITPLRDGMNLVAKEYLSSKKDQKGVLIISEMAGAAKELGEAIIINPNSREEIASALKEGLEMPRREQKRRIQIMQQRLMRYDIVRWGNDFIQNLLYMKEKQKNFEAKLLDKQKFIMAYKRANKRLIFLDYDGTLVPYSINPKMVNPDQPLLKTLRSLSKDEKNKIVLISGRHRETLQKWFRELNIDLVAEHGAWIKEGENNWRTIKPLKNDWKPNVYPILETYSDRLPGSFVEEKEYSLVWHYRNADPEHSSILAKELVDHLLSFFASIDLQVMKGNKVIEIKNAGVDKGVVGSYYISKDKFDFICAFGDDTTDEDLFSVLPKTAYSIRIGGFQSKAKYRLYNYLDVRELLKELKMMYDKKEYR</sequence>
<dbReference type="Gene3D" id="3.40.50.2000">
    <property type="entry name" value="Glycogen Phosphorylase B"/>
    <property type="match status" value="2"/>
</dbReference>
<dbReference type="PANTHER" id="PTHR10788">
    <property type="entry name" value="TREHALOSE-6-PHOSPHATE SYNTHASE"/>
    <property type="match status" value="1"/>
</dbReference>
<protein>
    <recommendedName>
        <fullName evidence="7">Alpha,alpha-trehalose-phosphate synthase</fullName>
        <ecNumber evidence="7">2.4.1.15</ecNumber>
    </recommendedName>
</protein>
<dbReference type="NCBIfam" id="TIGR00685">
    <property type="entry name" value="T6PP"/>
    <property type="match status" value="1"/>
</dbReference>
<comment type="similarity">
    <text evidence="2">In the C-terminal section; belongs to the trehalose phosphatase family.</text>
</comment>
<evidence type="ECO:0000256" key="6">
    <source>
        <dbReference type="ARBA" id="ARBA00048039"/>
    </source>
</evidence>
<comment type="pathway">
    <text evidence="1">Glycan biosynthesis; trehalose biosynthesis.</text>
</comment>
<keyword evidence="5" id="KW-0808">Transferase</keyword>
<dbReference type="Pfam" id="PF00982">
    <property type="entry name" value="Glyco_transf_20"/>
    <property type="match status" value="1"/>
</dbReference>
<dbReference type="GO" id="GO:0005992">
    <property type="term" value="P:trehalose biosynthetic process"/>
    <property type="evidence" value="ECO:0007669"/>
    <property type="project" value="UniProtKB-UniRule"/>
</dbReference>